<feature type="region of interest" description="Disordered" evidence="1">
    <location>
        <begin position="1"/>
        <end position="48"/>
    </location>
</feature>
<evidence type="ECO:0000313" key="3">
    <source>
        <dbReference type="Proteomes" id="UP001412067"/>
    </source>
</evidence>
<sequence>MASGGINRFYKERKKSSVAKPSPSFKDKKSVGSPTATVGALIPSEDDGSEDRLRQFDLDWRYGPCIGMTRMERWNRATEMGLQPPTDVKHLLLRSKSGDERAASEIPCLWAGRN</sequence>
<dbReference type="InterPro" id="IPR007218">
    <property type="entry name" value="DNA_pol_delta_4"/>
</dbReference>
<comment type="caution">
    <text evidence="2">The sequence shown here is derived from an EMBL/GenBank/DDBJ whole genome shotgun (WGS) entry which is preliminary data.</text>
</comment>
<evidence type="ECO:0008006" key="4">
    <source>
        <dbReference type="Google" id="ProtNLM"/>
    </source>
</evidence>
<accession>A0ABR2MTE0</accession>
<dbReference type="EMBL" id="JBBWWR010000005">
    <property type="protein sequence ID" value="KAK8967465.1"/>
    <property type="molecule type" value="Genomic_DNA"/>
</dbReference>
<evidence type="ECO:0000256" key="1">
    <source>
        <dbReference type="SAM" id="MobiDB-lite"/>
    </source>
</evidence>
<evidence type="ECO:0000313" key="2">
    <source>
        <dbReference type="EMBL" id="KAK8967465.1"/>
    </source>
</evidence>
<protein>
    <recommendedName>
        <fullName evidence="4">DNA polymerase delta subunit 4</fullName>
    </recommendedName>
</protein>
<organism evidence="2 3">
    <name type="scientific">Platanthera guangdongensis</name>
    <dbReference type="NCBI Taxonomy" id="2320717"/>
    <lineage>
        <taxon>Eukaryota</taxon>
        <taxon>Viridiplantae</taxon>
        <taxon>Streptophyta</taxon>
        <taxon>Embryophyta</taxon>
        <taxon>Tracheophyta</taxon>
        <taxon>Spermatophyta</taxon>
        <taxon>Magnoliopsida</taxon>
        <taxon>Liliopsida</taxon>
        <taxon>Asparagales</taxon>
        <taxon>Orchidaceae</taxon>
        <taxon>Orchidoideae</taxon>
        <taxon>Orchideae</taxon>
        <taxon>Orchidinae</taxon>
        <taxon>Platanthera</taxon>
    </lineage>
</organism>
<keyword evidence="3" id="KW-1185">Reference proteome</keyword>
<proteinExistence type="predicted"/>
<dbReference type="Proteomes" id="UP001412067">
    <property type="component" value="Unassembled WGS sequence"/>
</dbReference>
<gene>
    <name evidence="2" type="ORF">KSP40_PGU007555</name>
</gene>
<dbReference type="PANTHER" id="PTHR14303:SF0">
    <property type="entry name" value="DNA POLYMERASE DELTA SUBUNIT 4"/>
    <property type="match status" value="1"/>
</dbReference>
<dbReference type="Pfam" id="PF04081">
    <property type="entry name" value="DNA_pol_delta_4"/>
    <property type="match status" value="1"/>
</dbReference>
<reference evidence="2 3" key="1">
    <citation type="journal article" date="2022" name="Nat. Plants">
        <title>Genomes of leafy and leafless Platanthera orchids illuminate the evolution of mycoheterotrophy.</title>
        <authorList>
            <person name="Li M.H."/>
            <person name="Liu K.W."/>
            <person name="Li Z."/>
            <person name="Lu H.C."/>
            <person name="Ye Q.L."/>
            <person name="Zhang D."/>
            <person name="Wang J.Y."/>
            <person name="Li Y.F."/>
            <person name="Zhong Z.M."/>
            <person name="Liu X."/>
            <person name="Yu X."/>
            <person name="Liu D.K."/>
            <person name="Tu X.D."/>
            <person name="Liu B."/>
            <person name="Hao Y."/>
            <person name="Liao X.Y."/>
            <person name="Jiang Y.T."/>
            <person name="Sun W.H."/>
            <person name="Chen J."/>
            <person name="Chen Y.Q."/>
            <person name="Ai Y."/>
            <person name="Zhai J.W."/>
            <person name="Wu S.S."/>
            <person name="Zhou Z."/>
            <person name="Hsiao Y.Y."/>
            <person name="Wu W.L."/>
            <person name="Chen Y.Y."/>
            <person name="Lin Y.F."/>
            <person name="Hsu J.L."/>
            <person name="Li C.Y."/>
            <person name="Wang Z.W."/>
            <person name="Zhao X."/>
            <person name="Zhong W.Y."/>
            <person name="Ma X.K."/>
            <person name="Ma L."/>
            <person name="Huang J."/>
            <person name="Chen G.Z."/>
            <person name="Huang M.Z."/>
            <person name="Huang L."/>
            <person name="Peng D.H."/>
            <person name="Luo Y.B."/>
            <person name="Zou S.Q."/>
            <person name="Chen S.P."/>
            <person name="Lan S."/>
            <person name="Tsai W.C."/>
            <person name="Van de Peer Y."/>
            <person name="Liu Z.J."/>
        </authorList>
    </citation>
    <scope>NUCLEOTIDE SEQUENCE [LARGE SCALE GENOMIC DNA]</scope>
    <source>
        <strain evidence="2">Lor288</strain>
    </source>
</reference>
<dbReference type="PANTHER" id="PTHR14303">
    <property type="entry name" value="DNA POLYMERASE DELTA SUBUNIT 4"/>
    <property type="match status" value="1"/>
</dbReference>
<name>A0ABR2MTE0_9ASPA</name>